<keyword evidence="1" id="KW-0472">Membrane</keyword>
<keyword evidence="1" id="KW-0812">Transmembrane</keyword>
<evidence type="ECO:0000313" key="3">
    <source>
        <dbReference type="Proteomes" id="UP000184050"/>
    </source>
</evidence>
<keyword evidence="1" id="KW-1133">Transmembrane helix</keyword>
<sequence>MDKKREEPAQNIECRNCGTRFSGHYCPMCGQSVKEVDQPFSIIFYDFLGNVFAFDTRFWKTFLNLIIRPGFLTKEFFAGHRVRYATPIRFFIFASFILFLLLQIHTGRGLNSALNSPVKGGGSVFGLDSASVVVADSVFSDLGEEVDPAVLGNFTFSDSSNHILSSVNFDEVLQSPDLRTALNNLALQFEKQLETEENPEKRARLINYIRLCRSPEQFLARGLKYMSWAFFLLLPVFALILWLFYFRRNQYYIRHLIFSIHVHSFIFIIFILLTIIYMIFERNTGLISLILLFTIPVYLLLALKRFYGQGVGKLLLKFAGISVIYNFIFWAAVGLVFLNALNLI</sequence>
<keyword evidence="3" id="KW-1185">Reference proteome</keyword>
<feature type="transmembrane region" description="Helical" evidence="1">
    <location>
        <begin position="225"/>
        <end position="244"/>
    </location>
</feature>
<feature type="transmembrane region" description="Helical" evidence="1">
    <location>
        <begin position="256"/>
        <end position="280"/>
    </location>
</feature>
<protein>
    <recommendedName>
        <fullName evidence="4">DUF3667 domain-containing protein</fullName>
    </recommendedName>
</protein>
<organism evidence="2 3">
    <name type="scientific">Tangfeifania diversioriginum</name>
    <dbReference type="NCBI Taxonomy" id="1168035"/>
    <lineage>
        <taxon>Bacteria</taxon>
        <taxon>Pseudomonadati</taxon>
        <taxon>Bacteroidota</taxon>
        <taxon>Bacteroidia</taxon>
        <taxon>Marinilabiliales</taxon>
        <taxon>Prolixibacteraceae</taxon>
        <taxon>Tangfeifania</taxon>
    </lineage>
</organism>
<feature type="transmembrane region" description="Helical" evidence="1">
    <location>
        <begin position="286"/>
        <end position="303"/>
    </location>
</feature>
<dbReference type="Proteomes" id="UP000184050">
    <property type="component" value="Unassembled WGS sequence"/>
</dbReference>
<proteinExistence type="predicted"/>
<dbReference type="AlphaFoldDB" id="A0A1M6F5N7"/>
<feature type="transmembrane region" description="Helical" evidence="1">
    <location>
        <begin position="315"/>
        <end position="338"/>
    </location>
</feature>
<evidence type="ECO:0008006" key="4">
    <source>
        <dbReference type="Google" id="ProtNLM"/>
    </source>
</evidence>
<dbReference type="Pfam" id="PF12412">
    <property type="entry name" value="DUF3667"/>
    <property type="match status" value="1"/>
</dbReference>
<reference evidence="2 3" key="1">
    <citation type="submission" date="2016-11" db="EMBL/GenBank/DDBJ databases">
        <authorList>
            <person name="Jaros S."/>
            <person name="Januszkiewicz K."/>
            <person name="Wedrychowicz H."/>
        </authorList>
    </citation>
    <scope>NUCLEOTIDE SEQUENCE [LARGE SCALE GENOMIC DNA]</scope>
    <source>
        <strain evidence="2 3">DSM 27063</strain>
    </source>
</reference>
<feature type="transmembrane region" description="Helical" evidence="1">
    <location>
        <begin position="88"/>
        <end position="106"/>
    </location>
</feature>
<evidence type="ECO:0000256" key="1">
    <source>
        <dbReference type="SAM" id="Phobius"/>
    </source>
</evidence>
<name>A0A1M6F5N7_9BACT</name>
<dbReference type="InterPro" id="IPR022134">
    <property type="entry name" value="DUF3667"/>
</dbReference>
<gene>
    <name evidence="2" type="ORF">SAMN05444280_10841</name>
</gene>
<dbReference type="STRING" id="1168035.SAMN05444280_10841"/>
<dbReference type="RefSeq" id="WP_073167676.1">
    <property type="nucleotide sequence ID" value="NZ_FQZE01000008.1"/>
</dbReference>
<evidence type="ECO:0000313" key="2">
    <source>
        <dbReference type="EMBL" id="SHI92976.1"/>
    </source>
</evidence>
<dbReference type="EMBL" id="FQZE01000008">
    <property type="protein sequence ID" value="SHI92976.1"/>
    <property type="molecule type" value="Genomic_DNA"/>
</dbReference>
<accession>A0A1M6F5N7</accession>